<dbReference type="NCBIfam" id="NF003843">
    <property type="entry name" value="PRK05422.1"/>
    <property type="match status" value="1"/>
</dbReference>
<organism evidence="5 6">
    <name type="scientific">Bdellovibrio bacteriovorus</name>
    <dbReference type="NCBI Taxonomy" id="959"/>
    <lineage>
        <taxon>Bacteria</taxon>
        <taxon>Pseudomonadati</taxon>
        <taxon>Bdellovibrionota</taxon>
        <taxon>Bdellovibrionia</taxon>
        <taxon>Bdellovibrionales</taxon>
        <taxon>Pseudobdellovibrionaceae</taxon>
        <taxon>Bdellovibrio</taxon>
    </lineage>
</organism>
<comment type="similarity">
    <text evidence="3">Belongs to the SmpB family.</text>
</comment>
<dbReference type="GO" id="GO:0003723">
    <property type="term" value="F:RNA binding"/>
    <property type="evidence" value="ECO:0007669"/>
    <property type="project" value="UniProtKB-UniRule"/>
</dbReference>
<dbReference type="NCBIfam" id="TIGR00086">
    <property type="entry name" value="smpB"/>
    <property type="match status" value="1"/>
</dbReference>
<evidence type="ECO:0000313" key="6">
    <source>
        <dbReference type="Proteomes" id="UP000197003"/>
    </source>
</evidence>
<dbReference type="Proteomes" id="UP000197003">
    <property type="component" value="Chromosome"/>
</dbReference>
<comment type="subcellular location">
    <subcellularLocation>
        <location evidence="3">Cytoplasm</location>
    </subcellularLocation>
    <text evidence="3">The tmRNA-SmpB complex associates with stalled 70S ribosomes.</text>
</comment>
<keyword evidence="2 3" id="KW-0694">RNA-binding</keyword>
<dbReference type="PANTHER" id="PTHR30308:SF2">
    <property type="entry name" value="SSRA-BINDING PROTEIN"/>
    <property type="match status" value="1"/>
</dbReference>
<feature type="compositionally biased region" description="Basic and acidic residues" evidence="4">
    <location>
        <begin position="132"/>
        <end position="142"/>
    </location>
</feature>
<dbReference type="OrthoDB" id="5294250at2"/>
<dbReference type="GO" id="GO:0070930">
    <property type="term" value="P:trans-translation-dependent protein tagging"/>
    <property type="evidence" value="ECO:0007669"/>
    <property type="project" value="TreeGrafter"/>
</dbReference>
<dbReference type="GO" id="GO:0070929">
    <property type="term" value="P:trans-translation"/>
    <property type="evidence" value="ECO:0007669"/>
    <property type="project" value="UniProtKB-UniRule"/>
</dbReference>
<accession>A0A1Z3NBI2</accession>
<dbReference type="RefSeq" id="WP_088566252.1">
    <property type="nucleotide sequence ID" value="NZ_CP020946.1"/>
</dbReference>
<dbReference type="GO" id="GO:0005829">
    <property type="term" value="C:cytosol"/>
    <property type="evidence" value="ECO:0007669"/>
    <property type="project" value="TreeGrafter"/>
</dbReference>
<evidence type="ECO:0000256" key="2">
    <source>
        <dbReference type="ARBA" id="ARBA00022884"/>
    </source>
</evidence>
<evidence type="ECO:0000256" key="1">
    <source>
        <dbReference type="ARBA" id="ARBA00022490"/>
    </source>
</evidence>
<dbReference type="InterPro" id="IPR000037">
    <property type="entry name" value="SsrA-bd_prot"/>
</dbReference>
<dbReference type="SUPFAM" id="SSF74982">
    <property type="entry name" value="Small protein B (SmpB)"/>
    <property type="match status" value="1"/>
</dbReference>
<gene>
    <name evidence="3" type="primary">smpB</name>
    <name evidence="5" type="ORF">B9G79_15240</name>
</gene>
<comment type="function">
    <text evidence="3">Required for rescue of stalled ribosomes mediated by trans-translation. Binds to transfer-messenger RNA (tmRNA), required for stable association of tmRNA with ribosomes. tmRNA and SmpB together mimic tRNA shape, replacing the anticodon stem-loop with SmpB. tmRNA is encoded by the ssrA gene; the 2 termini fold to resemble tRNA(Ala) and it encodes a 'tag peptide', a short internal open reading frame. During trans-translation Ala-aminoacylated tmRNA acts like a tRNA, entering the A-site of stalled ribosomes, displacing the stalled mRNA. The ribosome then switches to translate the ORF on the tmRNA; the nascent peptide is terminated with the 'tag peptide' encoded by the tmRNA and targeted for degradation. The ribosome is freed to recommence translation, which seems to be the essential function of trans-translation.</text>
</comment>
<dbReference type="Gene3D" id="2.40.280.10">
    <property type="match status" value="1"/>
</dbReference>
<evidence type="ECO:0000256" key="4">
    <source>
        <dbReference type="SAM" id="MobiDB-lite"/>
    </source>
</evidence>
<dbReference type="EMBL" id="CP020946">
    <property type="protein sequence ID" value="ASD64818.1"/>
    <property type="molecule type" value="Genomic_DNA"/>
</dbReference>
<name>A0A1Z3NBI2_BDEBC</name>
<reference evidence="5 6" key="1">
    <citation type="submission" date="2017-04" db="EMBL/GenBank/DDBJ databases">
        <title>Whole genome sequence of Bdellovibrio bacteriovorus strain SSB218315.</title>
        <authorList>
            <person name="Oyedara O."/>
            <person name="Rodriguez-Perez M.A."/>
        </authorList>
    </citation>
    <scope>NUCLEOTIDE SEQUENCE [LARGE SCALE GENOMIC DNA]</scope>
    <source>
        <strain evidence="5 6">SSB218315</strain>
    </source>
</reference>
<dbReference type="InterPro" id="IPR020081">
    <property type="entry name" value="SsrA-bd_prot_CS"/>
</dbReference>
<dbReference type="CDD" id="cd09294">
    <property type="entry name" value="SmpB"/>
    <property type="match status" value="1"/>
</dbReference>
<protein>
    <recommendedName>
        <fullName evidence="3">SsrA-binding protein</fullName>
    </recommendedName>
    <alternativeName>
        <fullName evidence="3">Small protein B</fullName>
    </alternativeName>
</protein>
<dbReference type="Pfam" id="PF01668">
    <property type="entry name" value="SmpB"/>
    <property type="match status" value="1"/>
</dbReference>
<proteinExistence type="inferred from homology"/>
<dbReference type="HAMAP" id="MF_00023">
    <property type="entry name" value="SmpB"/>
    <property type="match status" value="1"/>
</dbReference>
<keyword evidence="1 3" id="KW-0963">Cytoplasm</keyword>
<feature type="region of interest" description="Disordered" evidence="4">
    <location>
        <begin position="132"/>
        <end position="152"/>
    </location>
</feature>
<dbReference type="InterPro" id="IPR023620">
    <property type="entry name" value="SmpB"/>
</dbReference>
<evidence type="ECO:0000313" key="5">
    <source>
        <dbReference type="EMBL" id="ASD64818.1"/>
    </source>
</evidence>
<evidence type="ECO:0000256" key="3">
    <source>
        <dbReference type="HAMAP-Rule" id="MF_00023"/>
    </source>
</evidence>
<sequence length="152" mass="17799">MSENILIVHENKKARFDYTIVETYEAGLQLMGSEVKSLRNKDVQLKDSYISFKGDEAYLQNAHIAEYKASSYNNHVPERHRKLLMHRSELDEIFEALREKGYSCVPLKIYFKNGRAKLQIALVKGKKTHDKREAIKKRDVSDQIRSSLRRSR</sequence>
<dbReference type="PROSITE" id="PS01317">
    <property type="entry name" value="SSRP"/>
    <property type="match status" value="1"/>
</dbReference>
<dbReference type="AlphaFoldDB" id="A0A1Z3NBI2"/>
<dbReference type="PANTHER" id="PTHR30308">
    <property type="entry name" value="TMRNA-BINDING COMPONENT OF TRANS-TRANSLATION TAGGING COMPLEX"/>
    <property type="match status" value="1"/>
</dbReference>